<reference evidence="1" key="1">
    <citation type="submission" date="2020-01" db="EMBL/GenBank/DDBJ databases">
        <title>Genome sequence of Kobresia littledalei, the first chromosome-level genome in the family Cyperaceae.</title>
        <authorList>
            <person name="Qu G."/>
        </authorList>
    </citation>
    <scope>NUCLEOTIDE SEQUENCE</scope>
    <source>
        <strain evidence="1">C.B.Clarke</strain>
        <tissue evidence="1">Leaf</tissue>
    </source>
</reference>
<sequence length="116" mass="13594">MRLSSKSCSRKTSQPSQELQTLRHDIGNFIQLRTNQQASTQDGVRWKSGKDGKFTFRSAYYEMKMGLELNQMCIAYGSSRRLRDTKVFEWLLHSNRILTTDNLKRRGYNMPGICYM</sequence>
<gene>
    <name evidence="1" type="ORF">FCM35_KLT13577</name>
</gene>
<dbReference type="OrthoDB" id="1937542at2759"/>
<evidence type="ECO:0000313" key="1">
    <source>
        <dbReference type="EMBL" id="KAF3322436.1"/>
    </source>
</evidence>
<keyword evidence="2" id="KW-1185">Reference proteome</keyword>
<proteinExistence type="predicted"/>
<accession>A0A833V1C0</accession>
<dbReference type="EMBL" id="SWLB01000025">
    <property type="protein sequence ID" value="KAF3322436.1"/>
    <property type="molecule type" value="Genomic_DNA"/>
</dbReference>
<comment type="caution">
    <text evidence="1">The sequence shown here is derived from an EMBL/GenBank/DDBJ whole genome shotgun (WGS) entry which is preliminary data.</text>
</comment>
<name>A0A833V1C0_9POAL</name>
<organism evidence="1 2">
    <name type="scientific">Carex littledalei</name>
    <dbReference type="NCBI Taxonomy" id="544730"/>
    <lineage>
        <taxon>Eukaryota</taxon>
        <taxon>Viridiplantae</taxon>
        <taxon>Streptophyta</taxon>
        <taxon>Embryophyta</taxon>
        <taxon>Tracheophyta</taxon>
        <taxon>Spermatophyta</taxon>
        <taxon>Magnoliopsida</taxon>
        <taxon>Liliopsida</taxon>
        <taxon>Poales</taxon>
        <taxon>Cyperaceae</taxon>
        <taxon>Cyperoideae</taxon>
        <taxon>Cariceae</taxon>
        <taxon>Carex</taxon>
        <taxon>Carex subgen. Euthyceras</taxon>
    </lineage>
</organism>
<dbReference type="AlphaFoldDB" id="A0A833V1C0"/>
<protein>
    <submittedName>
        <fullName evidence="1">Uncharacterized protein</fullName>
    </submittedName>
</protein>
<evidence type="ECO:0000313" key="2">
    <source>
        <dbReference type="Proteomes" id="UP000623129"/>
    </source>
</evidence>
<dbReference type="Proteomes" id="UP000623129">
    <property type="component" value="Unassembled WGS sequence"/>
</dbReference>